<name>R7QQL4_CHOCR</name>
<dbReference type="Proteomes" id="UP000012073">
    <property type="component" value="Unassembled WGS sequence"/>
</dbReference>
<dbReference type="RefSeq" id="XP_005710307.1">
    <property type="nucleotide sequence ID" value="XM_005710250.1"/>
</dbReference>
<keyword evidence="2" id="KW-1185">Reference proteome</keyword>
<sequence length="53" mass="6110">MLKNIRYFCHTFNLHSIFSDTKSASETSRIVTKIHVDSFGGLQTKIQHSINEQ</sequence>
<dbReference type="GeneID" id="17318025"/>
<organism evidence="1 2">
    <name type="scientific">Chondrus crispus</name>
    <name type="common">Carrageen Irish moss</name>
    <name type="synonym">Polymorpha crispa</name>
    <dbReference type="NCBI Taxonomy" id="2769"/>
    <lineage>
        <taxon>Eukaryota</taxon>
        <taxon>Rhodophyta</taxon>
        <taxon>Florideophyceae</taxon>
        <taxon>Rhodymeniophycidae</taxon>
        <taxon>Gigartinales</taxon>
        <taxon>Gigartinaceae</taxon>
        <taxon>Chondrus</taxon>
    </lineage>
</organism>
<dbReference type="AlphaFoldDB" id="R7QQL4"/>
<evidence type="ECO:0000313" key="1">
    <source>
        <dbReference type="EMBL" id="CDF40013.1"/>
    </source>
</evidence>
<reference evidence="2" key="1">
    <citation type="journal article" date="2013" name="Proc. Natl. Acad. Sci. U.S.A.">
        <title>Genome structure and metabolic features in the red seaweed Chondrus crispus shed light on evolution of the Archaeplastida.</title>
        <authorList>
            <person name="Collen J."/>
            <person name="Porcel B."/>
            <person name="Carre W."/>
            <person name="Ball S.G."/>
            <person name="Chaparro C."/>
            <person name="Tonon T."/>
            <person name="Barbeyron T."/>
            <person name="Michel G."/>
            <person name="Noel B."/>
            <person name="Valentin K."/>
            <person name="Elias M."/>
            <person name="Artiguenave F."/>
            <person name="Arun A."/>
            <person name="Aury J.M."/>
            <person name="Barbosa-Neto J.F."/>
            <person name="Bothwell J.H."/>
            <person name="Bouget F.Y."/>
            <person name="Brillet L."/>
            <person name="Cabello-Hurtado F."/>
            <person name="Capella-Gutierrez S."/>
            <person name="Charrier B."/>
            <person name="Cladiere L."/>
            <person name="Cock J.M."/>
            <person name="Coelho S.M."/>
            <person name="Colleoni C."/>
            <person name="Czjzek M."/>
            <person name="Da Silva C."/>
            <person name="Delage L."/>
            <person name="Denoeud F."/>
            <person name="Deschamps P."/>
            <person name="Dittami S.M."/>
            <person name="Gabaldon T."/>
            <person name="Gachon C.M."/>
            <person name="Groisillier A."/>
            <person name="Herve C."/>
            <person name="Jabbari K."/>
            <person name="Katinka M."/>
            <person name="Kloareg B."/>
            <person name="Kowalczyk N."/>
            <person name="Labadie K."/>
            <person name="Leblanc C."/>
            <person name="Lopez P.J."/>
            <person name="McLachlan D.H."/>
            <person name="Meslet-Cladiere L."/>
            <person name="Moustafa A."/>
            <person name="Nehr Z."/>
            <person name="Nyvall Collen P."/>
            <person name="Panaud O."/>
            <person name="Partensky F."/>
            <person name="Poulain J."/>
            <person name="Rensing S.A."/>
            <person name="Rousvoal S."/>
            <person name="Samson G."/>
            <person name="Symeonidi A."/>
            <person name="Weissenbach J."/>
            <person name="Zambounis A."/>
            <person name="Wincker P."/>
            <person name="Boyen C."/>
        </authorList>
    </citation>
    <scope>NUCLEOTIDE SEQUENCE [LARGE SCALE GENOMIC DNA]</scope>
    <source>
        <strain evidence="2">cv. Stackhouse</strain>
    </source>
</reference>
<gene>
    <name evidence="1" type="ORF">CHC_T00000623001</name>
</gene>
<protein>
    <submittedName>
        <fullName evidence="1">Uncharacterized protein</fullName>
    </submittedName>
</protein>
<dbReference type="Gramene" id="CDF40013">
    <property type="protein sequence ID" value="CDF40013"/>
    <property type="gene ID" value="CHC_T00000623001"/>
</dbReference>
<accession>R7QQL4</accession>
<evidence type="ECO:0000313" key="2">
    <source>
        <dbReference type="Proteomes" id="UP000012073"/>
    </source>
</evidence>
<dbReference type="KEGG" id="ccp:CHC_T00000623001"/>
<dbReference type="EMBL" id="HG002105">
    <property type="protein sequence ID" value="CDF40013.1"/>
    <property type="molecule type" value="Genomic_DNA"/>
</dbReference>
<proteinExistence type="predicted"/>